<organism evidence="2 3">
    <name type="scientific">Anaerocolumna jejuensis DSM 15929</name>
    <dbReference type="NCBI Taxonomy" id="1121322"/>
    <lineage>
        <taxon>Bacteria</taxon>
        <taxon>Bacillati</taxon>
        <taxon>Bacillota</taxon>
        <taxon>Clostridia</taxon>
        <taxon>Lachnospirales</taxon>
        <taxon>Lachnospiraceae</taxon>
        <taxon>Anaerocolumna</taxon>
    </lineage>
</organism>
<dbReference type="GO" id="GO:0004029">
    <property type="term" value="F:aldehyde dehydrogenase (NAD+) activity"/>
    <property type="evidence" value="ECO:0007669"/>
    <property type="project" value="TreeGrafter"/>
</dbReference>
<dbReference type="CDD" id="cd05262">
    <property type="entry name" value="SDR_a7"/>
    <property type="match status" value="1"/>
</dbReference>
<protein>
    <submittedName>
        <fullName evidence="2">Nucleoside-diphosphate-sugar epimerase</fullName>
    </submittedName>
</protein>
<accession>A0A1M6PLE2</accession>
<reference evidence="2 3" key="1">
    <citation type="submission" date="2016-11" db="EMBL/GenBank/DDBJ databases">
        <authorList>
            <person name="Jaros S."/>
            <person name="Januszkiewicz K."/>
            <person name="Wedrychowicz H."/>
        </authorList>
    </citation>
    <scope>NUCLEOTIDE SEQUENCE [LARGE SCALE GENOMIC DNA]</scope>
    <source>
        <strain evidence="2 3">DSM 15929</strain>
    </source>
</reference>
<evidence type="ECO:0000313" key="2">
    <source>
        <dbReference type="EMBL" id="SHK08769.1"/>
    </source>
</evidence>
<dbReference type="AlphaFoldDB" id="A0A1M6PLE2"/>
<dbReference type="SUPFAM" id="SSF51735">
    <property type="entry name" value="NAD(P)-binding Rossmann-fold domains"/>
    <property type="match status" value="1"/>
</dbReference>
<dbReference type="InterPro" id="IPR036291">
    <property type="entry name" value="NAD(P)-bd_dom_sf"/>
</dbReference>
<dbReference type="GO" id="GO:0005737">
    <property type="term" value="C:cytoplasm"/>
    <property type="evidence" value="ECO:0007669"/>
    <property type="project" value="TreeGrafter"/>
</dbReference>
<evidence type="ECO:0000313" key="3">
    <source>
        <dbReference type="Proteomes" id="UP000184386"/>
    </source>
</evidence>
<dbReference type="Pfam" id="PF01370">
    <property type="entry name" value="Epimerase"/>
    <property type="match status" value="1"/>
</dbReference>
<dbReference type="RefSeq" id="WP_073274711.1">
    <property type="nucleotide sequence ID" value="NZ_FRAC01000009.1"/>
</dbReference>
<proteinExistence type="predicted"/>
<keyword evidence="3" id="KW-1185">Reference proteome</keyword>
<gene>
    <name evidence="2" type="ORF">SAMN02745136_01644</name>
</gene>
<dbReference type="Gene3D" id="3.40.50.720">
    <property type="entry name" value="NAD(P)-binding Rossmann-like Domain"/>
    <property type="match status" value="1"/>
</dbReference>
<feature type="domain" description="NAD-dependent epimerase/dehydratase" evidence="1">
    <location>
        <begin position="3"/>
        <end position="213"/>
    </location>
</feature>
<dbReference type="InterPro" id="IPR001509">
    <property type="entry name" value="Epimerase_deHydtase"/>
</dbReference>
<dbReference type="InterPro" id="IPR051783">
    <property type="entry name" value="NAD(P)-dependent_oxidoreduct"/>
</dbReference>
<dbReference type="OrthoDB" id="9789543at2"/>
<name>A0A1M6PLE2_9FIRM</name>
<dbReference type="PANTHER" id="PTHR48079">
    <property type="entry name" value="PROTEIN YEEZ"/>
    <property type="match status" value="1"/>
</dbReference>
<sequence>MRIFITGATGFVGSAVAKELMGAGYEVLGLARSDEAVKSLSAAGVQVHKGDLEDLESLRAGAANADGVIHTAFNHDFTKFKDSTETDRRAIEAIGTELAGSGRPFIVTSAIGILPQGHLVSEETEPVTGPHSRGLSEQTVIQFAGKGVRTSVIRLAPSVHGEGDHNFIPNLIRLAKEKGVSAYIGEGSNRWPAVHRFDTAHLYRLILEKGIAGSRYHAVAEESIPFKEIAGAIGRQLNVPVVSLSPEEAGNHFGWFTNFAAMDVPASSQLTREQLGWQPSYPGLLEDISLPHYY</sequence>
<evidence type="ECO:0000259" key="1">
    <source>
        <dbReference type="Pfam" id="PF01370"/>
    </source>
</evidence>
<dbReference type="EMBL" id="FRAC01000009">
    <property type="protein sequence ID" value="SHK08769.1"/>
    <property type="molecule type" value="Genomic_DNA"/>
</dbReference>
<dbReference type="PANTHER" id="PTHR48079:SF6">
    <property type="entry name" value="NAD(P)-BINDING DOMAIN-CONTAINING PROTEIN-RELATED"/>
    <property type="match status" value="1"/>
</dbReference>
<dbReference type="STRING" id="1121322.SAMN02745136_01644"/>
<dbReference type="Proteomes" id="UP000184386">
    <property type="component" value="Unassembled WGS sequence"/>
</dbReference>